<dbReference type="Gene3D" id="3.30.420.40">
    <property type="match status" value="2"/>
</dbReference>
<evidence type="ECO:0000313" key="5">
    <source>
        <dbReference type="Proteomes" id="UP000639772"/>
    </source>
</evidence>
<gene>
    <name evidence="4" type="ORF">HPP92_012866</name>
</gene>
<sequence>MHDLAATALGYGIYKTDFSNTREAFNVVSWILVIATLRLRLWPLRLGQMRVLFLMHLIQIWVVGILMRILEPCKKAVADAGLKVDRLQSVEPIGSGSRIPAITKILSEFFRKEPRRTLNSSECVARGCALQCAMLSPVFKVREYELCDSGKDECLGMTSGRISQENKSVEGFKGKRNEVALIKMNCVENA</sequence>
<organism evidence="4 5">
    <name type="scientific">Vanilla planifolia</name>
    <name type="common">Vanilla</name>
    <dbReference type="NCBI Taxonomy" id="51239"/>
    <lineage>
        <taxon>Eukaryota</taxon>
        <taxon>Viridiplantae</taxon>
        <taxon>Streptophyta</taxon>
        <taxon>Embryophyta</taxon>
        <taxon>Tracheophyta</taxon>
        <taxon>Spermatophyta</taxon>
        <taxon>Magnoliopsida</taxon>
        <taxon>Liliopsida</taxon>
        <taxon>Asparagales</taxon>
        <taxon>Orchidaceae</taxon>
        <taxon>Vanilloideae</taxon>
        <taxon>Vanilleae</taxon>
        <taxon>Vanilla</taxon>
    </lineage>
</organism>
<dbReference type="InterPro" id="IPR013126">
    <property type="entry name" value="Hsp_70_fam"/>
</dbReference>
<evidence type="ECO:0000256" key="1">
    <source>
        <dbReference type="ARBA" id="ARBA00022741"/>
    </source>
</evidence>
<dbReference type="Proteomes" id="UP000639772">
    <property type="component" value="Chromosome 6"/>
</dbReference>
<comment type="caution">
    <text evidence="4">The sequence shown here is derived from an EMBL/GenBank/DDBJ whole genome shotgun (WGS) entry which is preliminary data.</text>
</comment>
<feature type="transmembrane region" description="Helical" evidence="3">
    <location>
        <begin position="24"/>
        <end position="41"/>
    </location>
</feature>
<evidence type="ECO:0000256" key="3">
    <source>
        <dbReference type="SAM" id="Phobius"/>
    </source>
</evidence>
<dbReference type="AlphaFoldDB" id="A0A835UXY7"/>
<dbReference type="GO" id="GO:0005524">
    <property type="term" value="F:ATP binding"/>
    <property type="evidence" value="ECO:0007669"/>
    <property type="project" value="UniProtKB-KW"/>
</dbReference>
<reference evidence="4 5" key="1">
    <citation type="journal article" date="2020" name="Nat. Food">
        <title>A phased Vanilla planifolia genome enables genetic improvement of flavour and production.</title>
        <authorList>
            <person name="Hasing T."/>
            <person name="Tang H."/>
            <person name="Brym M."/>
            <person name="Khazi F."/>
            <person name="Huang T."/>
            <person name="Chambers A.H."/>
        </authorList>
    </citation>
    <scope>NUCLEOTIDE SEQUENCE [LARGE SCALE GENOMIC DNA]</scope>
    <source>
        <tissue evidence="4">Leaf</tissue>
    </source>
</reference>
<dbReference type="OrthoDB" id="1738695at2759"/>
<keyword evidence="3" id="KW-0472">Membrane</keyword>
<evidence type="ECO:0000313" key="4">
    <source>
        <dbReference type="EMBL" id="KAG0478147.1"/>
    </source>
</evidence>
<dbReference type="Pfam" id="PF00012">
    <property type="entry name" value="HSP70"/>
    <property type="match status" value="1"/>
</dbReference>
<protein>
    <submittedName>
        <fullName evidence="4">Uncharacterized protein</fullName>
    </submittedName>
</protein>
<dbReference type="GO" id="GO:0140662">
    <property type="term" value="F:ATP-dependent protein folding chaperone"/>
    <property type="evidence" value="ECO:0007669"/>
    <property type="project" value="InterPro"/>
</dbReference>
<accession>A0A835UXY7</accession>
<keyword evidence="2" id="KW-0067">ATP-binding</keyword>
<keyword evidence="1" id="KW-0547">Nucleotide-binding</keyword>
<evidence type="ECO:0000256" key="2">
    <source>
        <dbReference type="ARBA" id="ARBA00022840"/>
    </source>
</evidence>
<keyword evidence="3" id="KW-0812">Transmembrane</keyword>
<proteinExistence type="predicted"/>
<dbReference type="GO" id="GO:0005634">
    <property type="term" value="C:nucleus"/>
    <property type="evidence" value="ECO:0007669"/>
    <property type="project" value="TreeGrafter"/>
</dbReference>
<dbReference type="PANTHER" id="PTHR45639">
    <property type="entry name" value="HSC70CB, ISOFORM G-RELATED"/>
    <property type="match status" value="1"/>
</dbReference>
<feature type="transmembrane region" description="Helical" evidence="3">
    <location>
        <begin position="53"/>
        <end position="70"/>
    </location>
</feature>
<dbReference type="GO" id="GO:0005829">
    <property type="term" value="C:cytosol"/>
    <property type="evidence" value="ECO:0007669"/>
    <property type="project" value="TreeGrafter"/>
</dbReference>
<dbReference type="SUPFAM" id="SSF53067">
    <property type="entry name" value="Actin-like ATPase domain"/>
    <property type="match status" value="1"/>
</dbReference>
<keyword evidence="3" id="KW-1133">Transmembrane helix</keyword>
<dbReference type="PANTHER" id="PTHR45639:SF10">
    <property type="entry name" value="HEAT SHOCK 70 KDA PROTEIN 16 ISOFORM X1"/>
    <property type="match status" value="1"/>
</dbReference>
<name>A0A835UXY7_VANPL</name>
<dbReference type="EMBL" id="JADCNM010000006">
    <property type="protein sequence ID" value="KAG0478147.1"/>
    <property type="molecule type" value="Genomic_DNA"/>
</dbReference>
<dbReference type="InterPro" id="IPR043129">
    <property type="entry name" value="ATPase_NBD"/>
</dbReference>